<dbReference type="Proteomes" id="UP001596356">
    <property type="component" value="Unassembled WGS sequence"/>
</dbReference>
<dbReference type="Gene3D" id="3.40.50.300">
    <property type="entry name" value="P-loop containing nucleotide triphosphate hydrolases"/>
    <property type="match status" value="1"/>
</dbReference>
<dbReference type="RefSeq" id="WP_377820646.1">
    <property type="nucleotide sequence ID" value="NZ_JBHSWJ010000002.1"/>
</dbReference>
<feature type="domain" description="DNA2/NAM7 helicase helicase" evidence="1">
    <location>
        <begin position="486"/>
        <end position="540"/>
    </location>
</feature>
<dbReference type="InterPro" id="IPR038720">
    <property type="entry name" value="YprB_RNase_H-like_dom"/>
</dbReference>
<dbReference type="Pfam" id="PF13482">
    <property type="entry name" value="RNase_H_2"/>
    <property type="match status" value="1"/>
</dbReference>
<evidence type="ECO:0000259" key="1">
    <source>
        <dbReference type="Pfam" id="PF13086"/>
    </source>
</evidence>
<protein>
    <submittedName>
        <fullName evidence="3">TM0106 family RecB-like putative nuclease</fullName>
    </submittedName>
</protein>
<proteinExistence type="predicted"/>
<keyword evidence="4" id="KW-1185">Reference proteome</keyword>
<reference evidence="4" key="1">
    <citation type="journal article" date="2019" name="Int. J. Syst. Evol. Microbiol.">
        <title>The Global Catalogue of Microorganisms (GCM) 10K type strain sequencing project: providing services to taxonomists for standard genome sequencing and annotation.</title>
        <authorList>
            <consortium name="The Broad Institute Genomics Platform"/>
            <consortium name="The Broad Institute Genome Sequencing Center for Infectious Disease"/>
            <person name="Wu L."/>
            <person name="Ma J."/>
        </authorList>
    </citation>
    <scope>NUCLEOTIDE SEQUENCE [LARGE SCALE GENOMIC DNA]</scope>
    <source>
        <strain evidence="4">NBRC 106593</strain>
    </source>
</reference>
<evidence type="ECO:0000313" key="3">
    <source>
        <dbReference type="EMBL" id="MFC6713103.1"/>
    </source>
</evidence>
<dbReference type="InterPro" id="IPR019993">
    <property type="entry name" value="RecB_nuclease_TM0106_put"/>
</dbReference>
<feature type="domain" description="YprB ribonuclease H-like" evidence="2">
    <location>
        <begin position="36"/>
        <end position="224"/>
    </location>
</feature>
<name>A0ABW2AQI7_9MICO</name>
<dbReference type="InterPro" id="IPR027417">
    <property type="entry name" value="P-loop_NTPase"/>
</dbReference>
<dbReference type="NCBIfam" id="TIGR03491">
    <property type="entry name" value="TM0106 family RecB-like putative nuclease"/>
    <property type="match status" value="1"/>
</dbReference>
<dbReference type="EMBL" id="JBHSWJ010000002">
    <property type="protein sequence ID" value="MFC6713103.1"/>
    <property type="molecule type" value="Genomic_DNA"/>
</dbReference>
<evidence type="ECO:0000259" key="2">
    <source>
        <dbReference type="Pfam" id="PF13482"/>
    </source>
</evidence>
<gene>
    <name evidence="3" type="ORF">ACFQBT_04255</name>
</gene>
<sequence length="562" mass="61480">MRQRDLPAEAPMLYEFKPGAQPALAMLPDPSPGDWFFDFEGDPLYDEGDPSVVGLEYLWGILDAQEMFDPWWALDRGEERRVFIRFIETLTARREQFPDMHVYHYAPYETSALKRLAIRYQTHEDALDDLLRAGVFVDLYATVRAAIRIGKGSYSIKKLEPLYMGDQLRDPDGVTAGDASIVAFHEFLQLTHEGNSSAAEGIRADLADYNGYDCLSTLRLRDWLLARAVEAGAGYGAVVPADGAVSDPGLTPDQEARARLVEELIAGSGPMDPAQRTAHEQARALLAAALTYYRREEKVAWWHHIDLLGQPREELESQRDVFVVDDAEVQQDWTPSSTRANAAFRRVLRLTGRWGPGSTPGSGVSIAYAAPGPPKAQFPARSGTLLRSGEATLEFTDDPDVVLVTESRPSALIFSERPVALLPPSPPRSKVIADRIAVVAQQSLGGALPENAVIDLLTRRPSRLVGDKPLPHTGEDITDIVAALTLMQDSYVAVQGPPGTGKTHTACAVIKTLVEQHHWRIGVVAQSHAVVEHLLAALLAAGLDAEAVGKMDNRSDPRPGPT</sequence>
<comment type="caution">
    <text evidence="3">The sequence shown here is derived from an EMBL/GenBank/DDBJ whole genome shotgun (WGS) entry which is preliminary data.</text>
</comment>
<dbReference type="Pfam" id="PF13086">
    <property type="entry name" value="AAA_11"/>
    <property type="match status" value="1"/>
</dbReference>
<organism evidence="3 4">
    <name type="scientific">Branchiibius cervicis</name>
    <dbReference type="NCBI Taxonomy" id="908252"/>
    <lineage>
        <taxon>Bacteria</taxon>
        <taxon>Bacillati</taxon>
        <taxon>Actinomycetota</taxon>
        <taxon>Actinomycetes</taxon>
        <taxon>Micrococcales</taxon>
        <taxon>Dermacoccaceae</taxon>
        <taxon>Branchiibius</taxon>
    </lineage>
</organism>
<accession>A0ABW2AQI7</accession>
<evidence type="ECO:0000313" key="4">
    <source>
        <dbReference type="Proteomes" id="UP001596356"/>
    </source>
</evidence>
<dbReference type="InterPro" id="IPR041677">
    <property type="entry name" value="DNA2/NAM7_AAA_11"/>
</dbReference>
<dbReference type="SUPFAM" id="SSF52540">
    <property type="entry name" value="P-loop containing nucleoside triphosphate hydrolases"/>
    <property type="match status" value="1"/>
</dbReference>